<gene>
    <name evidence="12" type="ORF">BD626DRAFT_499013</name>
</gene>
<dbReference type="FunFam" id="3.30.160.60:FF:001157">
    <property type="entry name" value="Zinc finger protein 793"/>
    <property type="match status" value="1"/>
</dbReference>
<dbReference type="EMBL" id="VDMD01000013">
    <property type="protein sequence ID" value="TRM62376.1"/>
    <property type="molecule type" value="Genomic_DNA"/>
</dbReference>
<feature type="compositionally biased region" description="Basic and acidic residues" evidence="10">
    <location>
        <begin position="417"/>
        <end position="428"/>
    </location>
</feature>
<organism evidence="12 13">
    <name type="scientific">Schizophyllum amplum</name>
    <dbReference type="NCBI Taxonomy" id="97359"/>
    <lineage>
        <taxon>Eukaryota</taxon>
        <taxon>Fungi</taxon>
        <taxon>Dikarya</taxon>
        <taxon>Basidiomycota</taxon>
        <taxon>Agaricomycotina</taxon>
        <taxon>Agaricomycetes</taxon>
        <taxon>Agaricomycetidae</taxon>
        <taxon>Agaricales</taxon>
        <taxon>Schizophyllaceae</taxon>
        <taxon>Schizophyllum</taxon>
    </lineage>
</organism>
<evidence type="ECO:0000256" key="4">
    <source>
        <dbReference type="ARBA" id="ARBA00022771"/>
    </source>
</evidence>
<feature type="region of interest" description="Disordered" evidence="10">
    <location>
        <begin position="539"/>
        <end position="581"/>
    </location>
</feature>
<dbReference type="GO" id="GO:0000978">
    <property type="term" value="F:RNA polymerase II cis-regulatory region sequence-specific DNA binding"/>
    <property type="evidence" value="ECO:0007669"/>
    <property type="project" value="UniProtKB-ARBA"/>
</dbReference>
<keyword evidence="4 9" id="KW-0863">Zinc-finger</keyword>
<feature type="domain" description="C2H2-type" evidence="11">
    <location>
        <begin position="962"/>
        <end position="991"/>
    </location>
</feature>
<evidence type="ECO:0000256" key="8">
    <source>
        <dbReference type="ARBA" id="ARBA00023242"/>
    </source>
</evidence>
<feature type="domain" description="C2H2-type" evidence="11">
    <location>
        <begin position="876"/>
        <end position="903"/>
    </location>
</feature>
<dbReference type="Gene3D" id="3.30.160.60">
    <property type="entry name" value="Classic Zinc Finger"/>
    <property type="match status" value="7"/>
</dbReference>
<keyword evidence="2" id="KW-0479">Metal-binding</keyword>
<feature type="region of interest" description="Disordered" evidence="10">
    <location>
        <begin position="1"/>
        <end position="99"/>
    </location>
</feature>
<sequence length="1000" mass="109284">MEQDDTLSPSYHYQRPASPNRLGLQSSLRSSLTTTATVPTRQRVDPAVTDSATARTDTGADHKTASADEKYPRKYKDRARRSDSTMTIDSPNFFGTSSGELEQMMMAAWPRDDDWLNKPTSQPEELSHHSQTQQGSPVSPEWSPSSTMSAWSPHTAWLSTAMTGQCTDDCFVIHCDDPGHREEGGCAEAGCAADAGCGDAECAGDAVPCDAACEEAANIFCTDSRCTDNTHCDECCEYSWLPPDGAGDFAINYQTPLESPAIPNTPDDLPVAHRDHLPNNIPGAPVLDSGFVVAAMRDPTARRQLLDIYMKNMYPDPVQRLQFSYAVTDPFSLSSSPVPNTLVTPLTPPMYYTAPTGVTRILRPVDLRPDPARGLPGILSRDLPRGHMLEGIEYPCMARLELEEAEEGDARGRKRSRDPPHGQYHAHDFSGQGHSHAHETSHAHQHFPGHAPSLERQDPHDHDGRHPAKRARASEDTPLEPSAFAPLRMPPHLARHPALAAPKHLRGLRSTDLPHTHIFEGIELPCISRVELEVREDFGLDSGVPSDGEDGHAPEDRGDPITSSGHRSPESVHGGSSKDLKSNETQRLLDDLAQHQAYQSSERLRGLRTDDFSHHHPLAGLRMPSTTPLNLGMGFGQELSMAKDGFPHQTTSSTHNRTPTATSPSAPAPAPSTARCMWAGCERAFVSVQALAEHVNTEHLVLATPAEPASAPVCQWNDCAAQPSWQAQSAAFSANAFPFAMESQRQQLADHFLQHHLGVSQAHASRLLTEDARSRSSRSPSGERSGSTEDEDTAHAHEAGEHDCATSAHVCQWRGCAATFDSCASLTEHLDKIHVVGGRSRYDCFWGTCERNGERGFSSKQKICRHLQTHTGHRPFTCSECGQHFSEAATLAQHMRRHTRERPYACDHPGCGKAFAIMGALTIHKRTHNGDKPFKCGVCGKAFAESSNLSKHQRTHTGLRPFACGHPGCGKAFARVDQLNRHMNVHNRQQKDGQASTSSA</sequence>
<feature type="compositionally biased region" description="Polar residues" evidence="10">
    <location>
        <begin position="84"/>
        <end position="99"/>
    </location>
</feature>
<keyword evidence="7" id="KW-0804">Transcription</keyword>
<evidence type="ECO:0000256" key="3">
    <source>
        <dbReference type="ARBA" id="ARBA00022737"/>
    </source>
</evidence>
<keyword evidence="13" id="KW-1185">Reference proteome</keyword>
<proteinExistence type="predicted"/>
<feature type="region of interest" description="Disordered" evidence="10">
    <location>
        <begin position="113"/>
        <end position="150"/>
    </location>
</feature>
<feature type="compositionally biased region" description="Basic and acidic residues" evidence="10">
    <location>
        <begin position="58"/>
        <end position="74"/>
    </location>
</feature>
<dbReference type="Pfam" id="PF00096">
    <property type="entry name" value="zf-C2H2"/>
    <property type="match status" value="3"/>
</dbReference>
<name>A0A550CCG3_9AGAR</name>
<keyword evidence="5" id="KW-0862">Zinc</keyword>
<dbReference type="Proteomes" id="UP000320762">
    <property type="component" value="Unassembled WGS sequence"/>
</dbReference>
<comment type="caution">
    <text evidence="12">The sequence shown here is derived from an EMBL/GenBank/DDBJ whole genome shotgun (WGS) entry which is preliminary data.</text>
</comment>
<feature type="compositionally biased region" description="Polar residues" evidence="10">
    <location>
        <begin position="118"/>
        <end position="150"/>
    </location>
</feature>
<evidence type="ECO:0000259" key="11">
    <source>
        <dbReference type="PROSITE" id="PS50157"/>
    </source>
</evidence>
<dbReference type="GO" id="GO:0005634">
    <property type="term" value="C:nucleus"/>
    <property type="evidence" value="ECO:0007669"/>
    <property type="project" value="UniProtKB-SubCell"/>
</dbReference>
<protein>
    <recommendedName>
        <fullName evidence="11">C2H2-type domain-containing protein</fullName>
    </recommendedName>
</protein>
<dbReference type="PANTHER" id="PTHR19818">
    <property type="entry name" value="ZINC FINGER PROTEIN ZIC AND GLI"/>
    <property type="match status" value="1"/>
</dbReference>
<evidence type="ECO:0000256" key="9">
    <source>
        <dbReference type="PROSITE-ProRule" id="PRU00042"/>
    </source>
</evidence>
<evidence type="ECO:0000256" key="10">
    <source>
        <dbReference type="SAM" id="MobiDB-lite"/>
    </source>
</evidence>
<dbReference type="InterPro" id="IPR050329">
    <property type="entry name" value="GLI_C2H2-zinc-finger"/>
</dbReference>
<evidence type="ECO:0000313" key="13">
    <source>
        <dbReference type="Proteomes" id="UP000320762"/>
    </source>
</evidence>
<evidence type="ECO:0000256" key="1">
    <source>
        <dbReference type="ARBA" id="ARBA00004123"/>
    </source>
</evidence>
<evidence type="ECO:0000256" key="6">
    <source>
        <dbReference type="ARBA" id="ARBA00023015"/>
    </source>
</evidence>
<dbReference type="STRING" id="97359.A0A550CCG3"/>
<dbReference type="FunFam" id="3.30.160.60:FF:000125">
    <property type="entry name" value="Putative zinc finger protein 143"/>
    <property type="match status" value="2"/>
</dbReference>
<dbReference type="PANTHER" id="PTHR19818:SF139">
    <property type="entry name" value="PAIR-RULE PROTEIN ODD-PAIRED"/>
    <property type="match status" value="1"/>
</dbReference>
<evidence type="ECO:0000256" key="5">
    <source>
        <dbReference type="ARBA" id="ARBA00022833"/>
    </source>
</evidence>
<keyword evidence="3" id="KW-0677">Repeat</keyword>
<dbReference type="GO" id="GO:0000981">
    <property type="term" value="F:DNA-binding transcription factor activity, RNA polymerase II-specific"/>
    <property type="evidence" value="ECO:0007669"/>
    <property type="project" value="TreeGrafter"/>
</dbReference>
<dbReference type="InterPro" id="IPR013087">
    <property type="entry name" value="Znf_C2H2_type"/>
</dbReference>
<reference evidence="12 13" key="1">
    <citation type="journal article" date="2019" name="New Phytol.">
        <title>Comparative genomics reveals unique wood-decay strategies and fruiting body development in the Schizophyllaceae.</title>
        <authorList>
            <person name="Almasi E."/>
            <person name="Sahu N."/>
            <person name="Krizsan K."/>
            <person name="Balint B."/>
            <person name="Kovacs G.M."/>
            <person name="Kiss B."/>
            <person name="Cseklye J."/>
            <person name="Drula E."/>
            <person name="Henrissat B."/>
            <person name="Nagy I."/>
            <person name="Chovatia M."/>
            <person name="Adam C."/>
            <person name="LaButti K."/>
            <person name="Lipzen A."/>
            <person name="Riley R."/>
            <person name="Grigoriev I.V."/>
            <person name="Nagy L.G."/>
        </authorList>
    </citation>
    <scope>NUCLEOTIDE SEQUENCE [LARGE SCALE GENOMIC DNA]</scope>
    <source>
        <strain evidence="12 13">NL-1724</strain>
    </source>
</reference>
<dbReference type="GO" id="GO:0008270">
    <property type="term" value="F:zinc ion binding"/>
    <property type="evidence" value="ECO:0007669"/>
    <property type="project" value="UniProtKB-KW"/>
</dbReference>
<feature type="domain" description="C2H2-type" evidence="11">
    <location>
        <begin position="904"/>
        <end position="933"/>
    </location>
</feature>
<dbReference type="SMART" id="SM00355">
    <property type="entry name" value="ZnF_C2H2"/>
    <property type="match status" value="7"/>
</dbReference>
<evidence type="ECO:0000256" key="2">
    <source>
        <dbReference type="ARBA" id="ARBA00022723"/>
    </source>
</evidence>
<dbReference type="AlphaFoldDB" id="A0A550CCG3"/>
<feature type="region of interest" description="Disordered" evidence="10">
    <location>
        <begin position="405"/>
        <end position="489"/>
    </location>
</feature>
<feature type="compositionally biased region" description="Polar residues" evidence="10">
    <location>
        <begin position="648"/>
        <end position="657"/>
    </location>
</feature>
<feature type="compositionally biased region" description="Basic and acidic residues" evidence="10">
    <location>
        <begin position="453"/>
        <end position="466"/>
    </location>
</feature>
<comment type="subcellular location">
    <subcellularLocation>
        <location evidence="1">Nucleus</location>
    </subcellularLocation>
</comment>
<dbReference type="SUPFAM" id="SSF57667">
    <property type="entry name" value="beta-beta-alpha zinc fingers"/>
    <property type="match status" value="4"/>
</dbReference>
<evidence type="ECO:0000256" key="7">
    <source>
        <dbReference type="ARBA" id="ARBA00023163"/>
    </source>
</evidence>
<dbReference type="OrthoDB" id="3437960at2759"/>
<feature type="region of interest" description="Disordered" evidence="10">
    <location>
        <begin position="644"/>
        <end position="669"/>
    </location>
</feature>
<dbReference type="GO" id="GO:0045944">
    <property type="term" value="P:positive regulation of transcription by RNA polymerase II"/>
    <property type="evidence" value="ECO:0007669"/>
    <property type="project" value="UniProtKB-ARBA"/>
</dbReference>
<keyword evidence="8" id="KW-0539">Nucleus</keyword>
<feature type="compositionally biased region" description="Low complexity" evidence="10">
    <location>
        <begin position="22"/>
        <end position="37"/>
    </location>
</feature>
<dbReference type="PROSITE" id="PS00028">
    <property type="entry name" value="ZINC_FINGER_C2H2_1"/>
    <property type="match status" value="6"/>
</dbReference>
<dbReference type="PROSITE" id="PS50157">
    <property type="entry name" value="ZINC_FINGER_C2H2_2"/>
    <property type="match status" value="5"/>
</dbReference>
<dbReference type="InterPro" id="IPR036236">
    <property type="entry name" value="Znf_C2H2_sf"/>
</dbReference>
<feature type="domain" description="C2H2-type" evidence="11">
    <location>
        <begin position="847"/>
        <end position="875"/>
    </location>
</feature>
<keyword evidence="6" id="KW-0805">Transcription regulation</keyword>
<feature type="compositionally biased region" description="Basic and acidic residues" evidence="10">
    <location>
        <begin position="549"/>
        <end position="559"/>
    </location>
</feature>
<accession>A0A550CCG3</accession>
<evidence type="ECO:0000313" key="12">
    <source>
        <dbReference type="EMBL" id="TRM62376.1"/>
    </source>
</evidence>
<feature type="region of interest" description="Disordered" evidence="10">
    <location>
        <begin position="764"/>
        <end position="795"/>
    </location>
</feature>
<feature type="domain" description="C2H2-type" evidence="11">
    <location>
        <begin position="934"/>
        <end position="961"/>
    </location>
</feature>
<feature type="compositionally biased region" description="Polar residues" evidence="10">
    <location>
        <begin position="1"/>
        <end position="11"/>
    </location>
</feature>
<dbReference type="FunFam" id="3.30.160.60:FF:000032">
    <property type="entry name" value="Krueppel-like factor 4"/>
    <property type="match status" value="1"/>
</dbReference>